<comment type="caution">
    <text evidence="3">The sequence shown here is derived from an EMBL/GenBank/DDBJ whole genome shotgun (WGS) entry which is preliminary data.</text>
</comment>
<name>A0A4Q5HPB8_9BACT</name>
<proteinExistence type="predicted"/>
<dbReference type="EMBL" id="VVYY01000012">
    <property type="protein sequence ID" value="KAA5396809.1"/>
    <property type="molecule type" value="Genomic_DNA"/>
</dbReference>
<dbReference type="PROSITE" id="PS50943">
    <property type="entry name" value="HTH_CROC1"/>
    <property type="match status" value="1"/>
</dbReference>
<protein>
    <submittedName>
        <fullName evidence="3">Helix-turn-helix transcriptional regulator</fullName>
    </submittedName>
</protein>
<dbReference type="Proteomes" id="UP000481616">
    <property type="component" value="Unassembled WGS sequence"/>
</dbReference>
<sequence length="99" mass="11074">MANTELRIKELCKEKGITQAQLADKLGIQPVSFSQAIARNKFSVDRLADIADALGVEIPDLFRNDSDTITCPHCGGKIHFDGEPRMPDHENIQGKEYYK</sequence>
<dbReference type="EMBL" id="VVZA01000011">
    <property type="protein sequence ID" value="KAA5404170.1"/>
    <property type="molecule type" value="Genomic_DNA"/>
</dbReference>
<dbReference type="AlphaFoldDB" id="A0A4Q5HPB8"/>
<evidence type="ECO:0000313" key="5">
    <source>
        <dbReference type="Proteomes" id="UP000481616"/>
    </source>
</evidence>
<dbReference type="SMART" id="SM00530">
    <property type="entry name" value="HTH_XRE"/>
    <property type="match status" value="1"/>
</dbReference>
<dbReference type="Pfam" id="PF01381">
    <property type="entry name" value="HTH_3"/>
    <property type="match status" value="1"/>
</dbReference>
<dbReference type="InterPro" id="IPR010982">
    <property type="entry name" value="Lambda_DNA-bd_dom_sf"/>
</dbReference>
<evidence type="ECO:0000313" key="4">
    <source>
        <dbReference type="Proteomes" id="UP000441162"/>
    </source>
</evidence>
<feature type="domain" description="HTH cro/C1-type" evidence="1">
    <location>
        <begin position="8"/>
        <end position="61"/>
    </location>
</feature>
<dbReference type="RefSeq" id="WP_130054186.1">
    <property type="nucleotide sequence ID" value="NZ_RCXK01000012.1"/>
</dbReference>
<evidence type="ECO:0000313" key="3">
    <source>
        <dbReference type="EMBL" id="KAA5404170.1"/>
    </source>
</evidence>
<dbReference type="Gene3D" id="1.10.260.40">
    <property type="entry name" value="lambda repressor-like DNA-binding domains"/>
    <property type="match status" value="1"/>
</dbReference>
<evidence type="ECO:0000313" key="2">
    <source>
        <dbReference type="EMBL" id="KAA5396809.1"/>
    </source>
</evidence>
<organism evidence="3 4">
    <name type="scientific">Phocaeicola dorei</name>
    <dbReference type="NCBI Taxonomy" id="357276"/>
    <lineage>
        <taxon>Bacteria</taxon>
        <taxon>Pseudomonadati</taxon>
        <taxon>Bacteroidota</taxon>
        <taxon>Bacteroidia</taxon>
        <taxon>Bacteroidales</taxon>
        <taxon>Bacteroidaceae</taxon>
        <taxon>Phocaeicola</taxon>
    </lineage>
</organism>
<dbReference type="InterPro" id="IPR001387">
    <property type="entry name" value="Cro/C1-type_HTH"/>
</dbReference>
<accession>A0A4Q5HPB8</accession>
<dbReference type="Proteomes" id="UP000441162">
    <property type="component" value="Unassembled WGS sequence"/>
</dbReference>
<evidence type="ECO:0000259" key="1">
    <source>
        <dbReference type="PROSITE" id="PS50943"/>
    </source>
</evidence>
<dbReference type="CDD" id="cd00093">
    <property type="entry name" value="HTH_XRE"/>
    <property type="match status" value="1"/>
</dbReference>
<reference evidence="4 5" key="1">
    <citation type="journal article" date="2019" name="Nat. Med.">
        <title>A library of human gut bacterial isolates paired with longitudinal multiomics data enables mechanistic microbiome research.</title>
        <authorList>
            <person name="Poyet M."/>
            <person name="Groussin M."/>
            <person name="Gibbons S.M."/>
            <person name="Avila-Pacheco J."/>
            <person name="Jiang X."/>
            <person name="Kearney S.M."/>
            <person name="Perrotta A.R."/>
            <person name="Berdy B."/>
            <person name="Zhao S."/>
            <person name="Lieberman T.D."/>
            <person name="Swanson P.K."/>
            <person name="Smith M."/>
            <person name="Roesemann S."/>
            <person name="Alexander J.E."/>
            <person name="Rich S.A."/>
            <person name="Livny J."/>
            <person name="Vlamakis H."/>
            <person name="Clish C."/>
            <person name="Bullock K."/>
            <person name="Deik A."/>
            <person name="Scott J."/>
            <person name="Pierce K.A."/>
            <person name="Xavier R.J."/>
            <person name="Alm E.J."/>
        </authorList>
    </citation>
    <scope>NUCLEOTIDE SEQUENCE [LARGE SCALE GENOMIC DNA]</scope>
    <source>
        <strain evidence="2 5">BIOML-A1</strain>
        <strain evidence="3 4">BIOML-A4</strain>
    </source>
</reference>
<gene>
    <name evidence="3" type="ORF">F2Y51_14075</name>
    <name evidence="2" type="ORF">F2Y58_15010</name>
</gene>
<dbReference type="GO" id="GO:0003677">
    <property type="term" value="F:DNA binding"/>
    <property type="evidence" value="ECO:0007669"/>
    <property type="project" value="InterPro"/>
</dbReference>
<dbReference type="SUPFAM" id="SSF47413">
    <property type="entry name" value="lambda repressor-like DNA-binding domains"/>
    <property type="match status" value="1"/>
</dbReference>